<dbReference type="Pfam" id="PF00990">
    <property type="entry name" value="GGDEF"/>
    <property type="match status" value="1"/>
</dbReference>
<keyword evidence="1" id="KW-1133">Transmembrane helix</keyword>
<protein>
    <submittedName>
        <fullName evidence="4">Diguanylate cyclase</fullName>
    </submittedName>
</protein>
<evidence type="ECO:0000313" key="5">
    <source>
        <dbReference type="Proteomes" id="UP000290849"/>
    </source>
</evidence>
<name>A0A4Q1HP79_9BURK</name>
<dbReference type="PANTHER" id="PTHR44757">
    <property type="entry name" value="DIGUANYLATE CYCLASE DGCP"/>
    <property type="match status" value="1"/>
</dbReference>
<proteinExistence type="predicted"/>
<dbReference type="CDD" id="cd01948">
    <property type="entry name" value="EAL"/>
    <property type="match status" value="1"/>
</dbReference>
<dbReference type="OrthoDB" id="9813903at2"/>
<dbReference type="CDD" id="cd18773">
    <property type="entry name" value="PDC1_HK_sensor"/>
    <property type="match status" value="1"/>
</dbReference>
<dbReference type="CDD" id="cd01949">
    <property type="entry name" value="GGDEF"/>
    <property type="match status" value="1"/>
</dbReference>
<keyword evidence="1" id="KW-0472">Membrane</keyword>
<evidence type="ECO:0000259" key="2">
    <source>
        <dbReference type="PROSITE" id="PS50883"/>
    </source>
</evidence>
<dbReference type="PANTHER" id="PTHR44757:SF2">
    <property type="entry name" value="BIOFILM ARCHITECTURE MAINTENANCE PROTEIN MBAA"/>
    <property type="match status" value="1"/>
</dbReference>
<dbReference type="AlphaFoldDB" id="A0A4Q1HP79"/>
<dbReference type="Gene3D" id="3.30.450.20">
    <property type="entry name" value="PAS domain"/>
    <property type="match status" value="2"/>
</dbReference>
<evidence type="ECO:0000256" key="1">
    <source>
        <dbReference type="SAM" id="Phobius"/>
    </source>
</evidence>
<dbReference type="SMART" id="SM00267">
    <property type="entry name" value="GGDEF"/>
    <property type="match status" value="1"/>
</dbReference>
<dbReference type="Pfam" id="PF12860">
    <property type="entry name" value="PAS_7"/>
    <property type="match status" value="1"/>
</dbReference>
<dbReference type="SUPFAM" id="SSF141868">
    <property type="entry name" value="EAL domain-like"/>
    <property type="match status" value="1"/>
</dbReference>
<dbReference type="InterPro" id="IPR000160">
    <property type="entry name" value="GGDEF_dom"/>
</dbReference>
<dbReference type="SUPFAM" id="SSF55785">
    <property type="entry name" value="PYP-like sensor domain (PAS domain)"/>
    <property type="match status" value="1"/>
</dbReference>
<evidence type="ECO:0000313" key="4">
    <source>
        <dbReference type="EMBL" id="RXN92818.1"/>
    </source>
</evidence>
<organism evidence="4 5">
    <name type="scientific">Achromobacter aloeverae</name>
    <dbReference type="NCBI Taxonomy" id="1750518"/>
    <lineage>
        <taxon>Bacteria</taxon>
        <taxon>Pseudomonadati</taxon>
        <taxon>Pseudomonadota</taxon>
        <taxon>Betaproteobacteria</taxon>
        <taxon>Burkholderiales</taxon>
        <taxon>Alcaligenaceae</taxon>
        <taxon>Achromobacter</taxon>
    </lineage>
</organism>
<gene>
    <name evidence="4" type="ORF">C7R54_03490</name>
</gene>
<feature type="transmembrane region" description="Helical" evidence="1">
    <location>
        <begin position="282"/>
        <end position="306"/>
    </location>
</feature>
<dbReference type="NCBIfam" id="TIGR00254">
    <property type="entry name" value="GGDEF"/>
    <property type="match status" value="1"/>
</dbReference>
<comment type="caution">
    <text evidence="4">The sequence shown here is derived from an EMBL/GenBank/DDBJ whole genome shotgun (WGS) entry which is preliminary data.</text>
</comment>
<dbReference type="Pfam" id="PF00563">
    <property type="entry name" value="EAL"/>
    <property type="match status" value="1"/>
</dbReference>
<dbReference type="Gene3D" id="3.20.20.450">
    <property type="entry name" value="EAL domain"/>
    <property type="match status" value="1"/>
</dbReference>
<feature type="domain" description="EAL" evidence="2">
    <location>
        <begin position="625"/>
        <end position="879"/>
    </location>
</feature>
<dbReference type="Proteomes" id="UP000290849">
    <property type="component" value="Unassembled WGS sequence"/>
</dbReference>
<keyword evidence="5" id="KW-1185">Reference proteome</keyword>
<keyword evidence="1" id="KW-0812">Transmembrane</keyword>
<evidence type="ECO:0000259" key="3">
    <source>
        <dbReference type="PROSITE" id="PS50887"/>
    </source>
</evidence>
<dbReference type="InterPro" id="IPR043128">
    <property type="entry name" value="Rev_trsase/Diguanyl_cyclase"/>
</dbReference>
<dbReference type="EMBL" id="PYAL01000001">
    <property type="protein sequence ID" value="RXN92818.1"/>
    <property type="molecule type" value="Genomic_DNA"/>
</dbReference>
<feature type="domain" description="GGDEF" evidence="3">
    <location>
        <begin position="478"/>
        <end position="616"/>
    </location>
</feature>
<dbReference type="Gene3D" id="3.30.70.270">
    <property type="match status" value="1"/>
</dbReference>
<accession>A0A4Q1HP79</accession>
<dbReference type="InterPro" id="IPR052155">
    <property type="entry name" value="Biofilm_reg_signaling"/>
</dbReference>
<sequence length="884" mass="96728">MATPTRIRLTTWVLVTVFLAALASATVTLNWSVNERTLDEAETQVRHFSSGAGAAMNRMLLSFDVLLASTDELLGLSSGQGAPLDESKASQLLRGVAQQNLLVRYVAIVDVSGKVLTSSDPAGDNLAVELPPGFLRMVLDQPISMLAVSRPSVSFTSSERVLYLARQLSVGEGRRLVAVAQVPVSMLMPVLMQSVDIPGLEVTLERRGGELLLSMPVLADADDVKLAPPLPSLSEHADWSERARLSRQRSLVVAHPTVYQDLWISASLPKAIALEDARAVRYSVIAAAVLLSAMLVVTGALVQSYLIRINAARRATAEAKATLDQALASMVSGFLVLDAEHRVVQWNQRYEEVCYWLKPVLAPGVPFRALLECTARQYLPHGSEEAVNDWVRRRMQRQAGPTDTHEQRLPMGMTILITERAIPGGGLVLTCHDVTALRRASEEAESLAFYDPLTALPNRRLLLDRLTQAVAQAGRSGSLGALLFLDLDQFKLINDTRGHEVGDQLLQLVGERLKGAVRASDTVARLGGDEFVVVLTSLGTDSVEAVAQVQQMGEKILHSLNLPYSLRGQAYRGVCSIGATLFGQGPETAPELLRQADIAMYQAKSARGNALCFFDPQMQAAINQRALWESELQTALAEEQFTLYYQIQVTADHRIVGAEALLRWRHPQRGLIAPGEFIAVAEDCGLIVPLGLWVLRTACRQLARWQHEPACAGLQLSINVSARQFRQSDFADIVIREIREAGAPAHLLKLELTESLMIDHVDDSIAKMYLLRTQGVRFSVDDFGTGYSSLAYLTRLPLHQLKIDQSFVRNLGVRAGDDAIVQTIIGMARTLELEVIAEGVETEAQREFLGSYGCDLYQGYLFSPPVPLVDLQAMVIKSASTVRA</sequence>
<dbReference type="InterPro" id="IPR035919">
    <property type="entry name" value="EAL_sf"/>
</dbReference>
<dbReference type="InterPro" id="IPR001633">
    <property type="entry name" value="EAL_dom"/>
</dbReference>
<dbReference type="InterPro" id="IPR035965">
    <property type="entry name" value="PAS-like_dom_sf"/>
</dbReference>
<reference evidence="4 5" key="1">
    <citation type="journal article" date="2017" name="Int. J. Syst. Evol. Microbiol.">
        <title>Achromobacter aloeverae sp. nov., isolated from the root of Aloe vera (L.) Burm.f.</title>
        <authorList>
            <person name="Kuncharoen N."/>
            <person name="Muramatsu Y."/>
            <person name="Shibata C."/>
            <person name="Kamakura Y."/>
            <person name="Nakagawa Y."/>
            <person name="Tanasupawat S."/>
        </authorList>
    </citation>
    <scope>NUCLEOTIDE SEQUENCE [LARGE SCALE GENOMIC DNA]</scope>
    <source>
        <strain evidence="4 5">AVA-1</strain>
    </source>
</reference>
<dbReference type="SUPFAM" id="SSF55073">
    <property type="entry name" value="Nucleotide cyclase"/>
    <property type="match status" value="1"/>
</dbReference>
<dbReference type="PROSITE" id="PS50883">
    <property type="entry name" value="EAL"/>
    <property type="match status" value="1"/>
</dbReference>
<dbReference type="InterPro" id="IPR029787">
    <property type="entry name" value="Nucleotide_cyclase"/>
</dbReference>
<dbReference type="SMART" id="SM00052">
    <property type="entry name" value="EAL"/>
    <property type="match status" value="1"/>
</dbReference>
<dbReference type="PROSITE" id="PS50887">
    <property type="entry name" value="GGDEF"/>
    <property type="match status" value="1"/>
</dbReference>
<dbReference type="RefSeq" id="WP_129148780.1">
    <property type="nucleotide sequence ID" value="NZ_JBHSDO010000006.1"/>
</dbReference>